<dbReference type="InterPro" id="IPR046947">
    <property type="entry name" value="LytR-like"/>
</dbReference>
<dbReference type="AlphaFoldDB" id="U4R328"/>
<proteinExistence type="predicted"/>
<dbReference type="PANTHER" id="PTHR37299:SF3">
    <property type="entry name" value="STAGE 0 SPORULATION PROTEIN A HOMOLOG"/>
    <property type="match status" value="1"/>
</dbReference>
<dbReference type="Gene3D" id="3.40.50.2300">
    <property type="match status" value="1"/>
</dbReference>
<dbReference type="GO" id="GO:0003677">
    <property type="term" value="F:DNA binding"/>
    <property type="evidence" value="ECO:0007669"/>
    <property type="project" value="InterPro"/>
</dbReference>
<dbReference type="EMBL" id="ATAY01000031">
    <property type="protein sequence ID" value="EPR12009.1"/>
    <property type="molecule type" value="Genomic_DNA"/>
</dbReference>
<sequence length="234" mass="26849">MIRISLCDDENQITGTLAANIKGIRPDIEVLSFDCGENLLDSKYLYNDIVLLDIEMSGINGIETASELRKGGYEGMIIFLTSHKEMVFDSFQVKPYNYIVKPIDTDKVNSILKNAINEVIDRKTTHFEAVCNNHTFRIQIEDIYYFECNGRKIDIHSKNGTITILGKMNQIEASLRNKQFFRCHKGYLVNLEHVCEFSNNEIILTNSQKVLISRLKINSFKEAFKAFMKGNIKC</sequence>
<dbReference type="GO" id="GO:0000156">
    <property type="term" value="F:phosphorelay response regulator activity"/>
    <property type="evidence" value="ECO:0007669"/>
    <property type="project" value="InterPro"/>
</dbReference>
<evidence type="ECO:0000256" key="2">
    <source>
        <dbReference type="ARBA" id="ARBA00022490"/>
    </source>
</evidence>
<reference evidence="10 11" key="1">
    <citation type="journal article" date="2013" name="Genome Announc.">
        <title>Draft Genome Sequence of the Cellulolytic Bacterium Clostridium papyrosolvens C7 (ATCC 700395).</title>
        <authorList>
            <person name="Zepeda V."/>
            <person name="Dassa B."/>
            <person name="Borovok I."/>
            <person name="Lamed R."/>
            <person name="Bayer E.A."/>
            <person name="Cate J.H."/>
        </authorList>
    </citation>
    <scope>NUCLEOTIDE SEQUENCE [LARGE SCALE GENOMIC DNA]</scope>
    <source>
        <strain evidence="10 11">C7</strain>
    </source>
</reference>
<organism evidence="10 11">
    <name type="scientific">Ruminiclostridium papyrosolvens C7</name>
    <dbReference type="NCBI Taxonomy" id="1330534"/>
    <lineage>
        <taxon>Bacteria</taxon>
        <taxon>Bacillati</taxon>
        <taxon>Bacillota</taxon>
        <taxon>Clostridia</taxon>
        <taxon>Eubacteriales</taxon>
        <taxon>Oscillospiraceae</taxon>
        <taxon>Ruminiclostridium</taxon>
    </lineage>
</organism>
<keyword evidence="7" id="KW-0597">Phosphoprotein</keyword>
<dbReference type="Pfam" id="PF04397">
    <property type="entry name" value="LytTR"/>
    <property type="match status" value="1"/>
</dbReference>
<protein>
    <recommendedName>
        <fullName evidence="1">Stage 0 sporulation protein A homolog</fullName>
    </recommendedName>
</protein>
<evidence type="ECO:0000256" key="7">
    <source>
        <dbReference type="PROSITE-ProRule" id="PRU00169"/>
    </source>
</evidence>
<keyword evidence="4" id="KW-0010">Activator</keyword>
<dbReference type="PROSITE" id="PS50110">
    <property type="entry name" value="RESPONSE_REGULATORY"/>
    <property type="match status" value="1"/>
</dbReference>
<keyword evidence="3" id="KW-0902">Two-component regulatory system</keyword>
<evidence type="ECO:0000259" key="8">
    <source>
        <dbReference type="PROSITE" id="PS50110"/>
    </source>
</evidence>
<evidence type="ECO:0000256" key="5">
    <source>
        <dbReference type="ARBA" id="ARBA00024867"/>
    </source>
</evidence>
<dbReference type="STRING" id="1330534.L323_10335"/>
<dbReference type="Proteomes" id="UP000016860">
    <property type="component" value="Unassembled WGS sequence"/>
</dbReference>
<accession>U4R328</accession>
<evidence type="ECO:0000256" key="1">
    <source>
        <dbReference type="ARBA" id="ARBA00018672"/>
    </source>
</evidence>
<dbReference type="Gene3D" id="2.40.50.1020">
    <property type="entry name" value="LytTr DNA-binding domain"/>
    <property type="match status" value="1"/>
</dbReference>
<evidence type="ECO:0000313" key="10">
    <source>
        <dbReference type="EMBL" id="EPR12009.1"/>
    </source>
</evidence>
<evidence type="ECO:0000256" key="3">
    <source>
        <dbReference type="ARBA" id="ARBA00023012"/>
    </source>
</evidence>
<evidence type="ECO:0000313" key="11">
    <source>
        <dbReference type="Proteomes" id="UP000016860"/>
    </source>
</evidence>
<keyword evidence="2" id="KW-0963">Cytoplasm</keyword>
<dbReference type="InterPro" id="IPR011006">
    <property type="entry name" value="CheY-like_superfamily"/>
</dbReference>
<dbReference type="InterPro" id="IPR001789">
    <property type="entry name" value="Sig_transdc_resp-reg_receiver"/>
</dbReference>
<feature type="modified residue" description="4-aspartylphosphate" evidence="7">
    <location>
        <position position="53"/>
    </location>
</feature>
<dbReference type="PROSITE" id="PS50930">
    <property type="entry name" value="HTH_LYTTR"/>
    <property type="match status" value="1"/>
</dbReference>
<dbReference type="SMART" id="SM00448">
    <property type="entry name" value="REC"/>
    <property type="match status" value="1"/>
</dbReference>
<evidence type="ECO:0000256" key="4">
    <source>
        <dbReference type="ARBA" id="ARBA00023159"/>
    </source>
</evidence>
<dbReference type="PATRIC" id="fig|1330534.3.peg.2072"/>
<comment type="function">
    <text evidence="5">May play the central regulatory role in sporulation. It may be an element of the effector pathway responsible for the activation of sporulation genes in response to nutritional stress. Spo0A may act in concert with spo0H (a sigma factor) to control the expression of some genes that are critical to the sporulation process.</text>
</comment>
<evidence type="ECO:0000256" key="6">
    <source>
        <dbReference type="ARBA" id="ARBA00037164"/>
    </source>
</evidence>
<dbReference type="RefSeq" id="WP_020815595.1">
    <property type="nucleotide sequence ID" value="NZ_ATAY01000031.1"/>
</dbReference>
<dbReference type="InterPro" id="IPR007492">
    <property type="entry name" value="LytTR_DNA-bd_dom"/>
</dbReference>
<dbReference type="OrthoDB" id="9802383at2"/>
<dbReference type="PANTHER" id="PTHR37299">
    <property type="entry name" value="TRANSCRIPTIONAL REGULATOR-RELATED"/>
    <property type="match status" value="1"/>
</dbReference>
<evidence type="ECO:0000259" key="9">
    <source>
        <dbReference type="PROSITE" id="PS50930"/>
    </source>
</evidence>
<name>U4R328_9FIRM</name>
<dbReference type="Pfam" id="PF00072">
    <property type="entry name" value="Response_reg"/>
    <property type="match status" value="1"/>
</dbReference>
<dbReference type="SUPFAM" id="SSF52172">
    <property type="entry name" value="CheY-like"/>
    <property type="match status" value="1"/>
</dbReference>
<gene>
    <name evidence="10" type="ORF">L323_10335</name>
</gene>
<feature type="domain" description="HTH LytTR-type" evidence="9">
    <location>
        <begin position="127"/>
        <end position="226"/>
    </location>
</feature>
<comment type="function">
    <text evidence="6">Required for high-level post-exponential phase expression of a series of secreted proteins.</text>
</comment>
<dbReference type="SMART" id="SM00850">
    <property type="entry name" value="LytTR"/>
    <property type="match status" value="1"/>
</dbReference>
<feature type="domain" description="Response regulatory" evidence="8">
    <location>
        <begin position="3"/>
        <end position="116"/>
    </location>
</feature>
<comment type="caution">
    <text evidence="10">The sequence shown here is derived from an EMBL/GenBank/DDBJ whole genome shotgun (WGS) entry which is preliminary data.</text>
</comment>